<name>A0ABT7UW92_9LACO</name>
<proteinExistence type="predicted"/>
<dbReference type="Gene3D" id="1.10.260.40">
    <property type="entry name" value="lambda repressor-like DNA-binding domains"/>
    <property type="match status" value="1"/>
</dbReference>
<organism evidence="4 5">
    <name type="scientific">Limosilactobacillus pontis</name>
    <dbReference type="NCBI Taxonomy" id="35787"/>
    <lineage>
        <taxon>Bacteria</taxon>
        <taxon>Bacillati</taxon>
        <taxon>Bacillota</taxon>
        <taxon>Bacilli</taxon>
        <taxon>Lactobacillales</taxon>
        <taxon>Lactobacillaceae</taxon>
        <taxon>Limosilactobacillus</taxon>
    </lineage>
</organism>
<dbReference type="InterPro" id="IPR010982">
    <property type="entry name" value="Lambda_DNA-bd_dom_sf"/>
</dbReference>
<dbReference type="InterPro" id="IPR025194">
    <property type="entry name" value="RodZ-like_C"/>
</dbReference>
<keyword evidence="5" id="KW-1185">Reference proteome</keyword>
<feature type="domain" description="Cytoskeleton protein RodZ-like C-terminal" evidence="3">
    <location>
        <begin position="215"/>
        <end position="286"/>
    </location>
</feature>
<keyword evidence="2" id="KW-0472">Membrane</keyword>
<dbReference type="RefSeq" id="WP_289585768.1">
    <property type="nucleotide sequence ID" value="NZ_JAUDDW010000004.1"/>
</dbReference>
<dbReference type="SUPFAM" id="SSF47413">
    <property type="entry name" value="lambda repressor-like DNA-binding domains"/>
    <property type="match status" value="1"/>
</dbReference>
<dbReference type="PANTHER" id="PTHR34475:SF1">
    <property type="entry name" value="CYTOSKELETON PROTEIN RODZ"/>
    <property type="match status" value="1"/>
</dbReference>
<dbReference type="Pfam" id="PF13464">
    <property type="entry name" value="RodZ_C"/>
    <property type="match status" value="1"/>
</dbReference>
<feature type="region of interest" description="Disordered" evidence="1">
    <location>
        <begin position="288"/>
        <end position="351"/>
    </location>
</feature>
<dbReference type="PANTHER" id="PTHR34475">
    <property type="match status" value="1"/>
</dbReference>
<dbReference type="InterPro" id="IPR050400">
    <property type="entry name" value="Bact_Cytoskel_RodZ"/>
</dbReference>
<evidence type="ECO:0000259" key="3">
    <source>
        <dbReference type="Pfam" id="PF13464"/>
    </source>
</evidence>
<comment type="caution">
    <text evidence="4">The sequence shown here is derived from an EMBL/GenBank/DDBJ whole genome shotgun (WGS) entry which is preliminary data.</text>
</comment>
<feature type="compositionally biased region" description="Low complexity" evidence="1">
    <location>
        <begin position="292"/>
        <end position="351"/>
    </location>
</feature>
<dbReference type="Pfam" id="PF13413">
    <property type="entry name" value="HTH_25"/>
    <property type="match status" value="1"/>
</dbReference>
<evidence type="ECO:0000313" key="5">
    <source>
        <dbReference type="Proteomes" id="UP001529343"/>
    </source>
</evidence>
<protein>
    <submittedName>
        <fullName evidence="4">DUF4115 domain-containing protein</fullName>
    </submittedName>
</protein>
<accession>A0ABT7UW92</accession>
<dbReference type="EMBL" id="JAUDDW010000004">
    <property type="protein sequence ID" value="MDM8265968.1"/>
    <property type="molecule type" value="Genomic_DNA"/>
</dbReference>
<evidence type="ECO:0000256" key="2">
    <source>
        <dbReference type="SAM" id="Phobius"/>
    </source>
</evidence>
<reference evidence="5" key="1">
    <citation type="submission" date="2023-06" db="EMBL/GenBank/DDBJ databases">
        <title>Identification and characterization of horizontal gene transfer across gut microbiota members of farm animals based on homology search.</title>
        <authorList>
            <person name="Zeman M."/>
            <person name="Kubasova T."/>
            <person name="Jahodarova E."/>
            <person name="Nykrynova M."/>
            <person name="Rychlik I."/>
        </authorList>
    </citation>
    <scope>NUCLEOTIDE SEQUENCE [LARGE SCALE GENOMIC DNA]</scope>
    <source>
        <strain evidence="5">161_Gplus</strain>
    </source>
</reference>
<dbReference type="Proteomes" id="UP001529343">
    <property type="component" value="Unassembled WGS sequence"/>
</dbReference>
<sequence>MSENNSEQQKHVEIGKKLQKARQAKGYTLDDLQQITKIQKRYLIAIEDEKFDELPGDFYVRAFVKQYADTVGLDGDDLIKEYDDDLPKAKTAEYSDHITQAVESRAGQRKTISNRVNKSRRYVPTIIITVVIILVLAAIWFTAIARSHRDSSTRIDNSSVSVSGESRKKASSSSKKVVKKTAKDTIKLKQANRNDTSVTYTTDRLSADTTLRINPADRAWMQVQANNNTLLNRTLNANEKTSIKVARDTTSLVITVGNARSTKLRIGNQTIDFTDNGRYQNTRTVTINFGNQQSSSSSSSFSSTTSTGSSQRPSTSSSAFSQQPANTANRQSTTATSNANNQQQQTNTQTR</sequence>
<evidence type="ECO:0000256" key="1">
    <source>
        <dbReference type="SAM" id="MobiDB-lite"/>
    </source>
</evidence>
<keyword evidence="2" id="KW-1133">Transmembrane helix</keyword>
<feature type="transmembrane region" description="Helical" evidence="2">
    <location>
        <begin position="122"/>
        <end position="143"/>
    </location>
</feature>
<evidence type="ECO:0000313" key="4">
    <source>
        <dbReference type="EMBL" id="MDM8265968.1"/>
    </source>
</evidence>
<gene>
    <name evidence="4" type="ORF">QUW44_02120</name>
</gene>
<keyword evidence="2" id="KW-0812">Transmembrane</keyword>
<feature type="region of interest" description="Disordered" evidence="1">
    <location>
        <begin position="152"/>
        <end position="182"/>
    </location>
</feature>